<evidence type="ECO:0000259" key="7">
    <source>
        <dbReference type="PROSITE" id="PS50110"/>
    </source>
</evidence>
<name>A0A839NDN1_9MICO</name>
<dbReference type="PANTHER" id="PTHR43214:SF24">
    <property type="entry name" value="TRANSCRIPTIONAL REGULATORY PROTEIN NARL-RELATED"/>
    <property type="match status" value="1"/>
</dbReference>
<dbReference type="RefSeq" id="WP_183321063.1">
    <property type="nucleotide sequence ID" value="NZ_JACHVQ010000002.1"/>
</dbReference>
<protein>
    <submittedName>
        <fullName evidence="8">DNA-binding NarL/FixJ family response regulator</fullName>
    </submittedName>
</protein>
<feature type="domain" description="HTH luxR-type" evidence="6">
    <location>
        <begin position="148"/>
        <end position="213"/>
    </location>
</feature>
<dbReference type="AlphaFoldDB" id="A0A839NDN1"/>
<dbReference type="InterPro" id="IPR058245">
    <property type="entry name" value="NreC/VraR/RcsB-like_REC"/>
</dbReference>
<dbReference type="CDD" id="cd06170">
    <property type="entry name" value="LuxR_C_like"/>
    <property type="match status" value="1"/>
</dbReference>
<dbReference type="PANTHER" id="PTHR43214">
    <property type="entry name" value="TWO-COMPONENT RESPONSE REGULATOR"/>
    <property type="match status" value="1"/>
</dbReference>
<feature type="domain" description="Response regulatory" evidence="7">
    <location>
        <begin position="6"/>
        <end position="122"/>
    </location>
</feature>
<dbReference type="InterPro" id="IPR000792">
    <property type="entry name" value="Tscrpt_reg_LuxR_C"/>
</dbReference>
<dbReference type="InterPro" id="IPR011006">
    <property type="entry name" value="CheY-like_superfamily"/>
</dbReference>
<dbReference type="SMART" id="SM00421">
    <property type="entry name" value="HTH_LUXR"/>
    <property type="match status" value="1"/>
</dbReference>
<sequence length="217" mass="23334">MTGPIRVLVVDDQALVRNGLVLMLDRHDDIQVVGEAADGRAAVERTRELRPDVLLMDVRMPVLDGIDATAAVVALPDPPRVLVLTTFDVDDYVVAALRAGASGYLLKDVDPDQLVRAVRDVVTGDLPLARQVLDRLVASYLGVAPRPTDPRLERLTARERDVLGLLGRGLTNSEIAAQLYLSTTTVKTHVAAVLAKLGVRDRVQAALAARELGVTSP</sequence>
<dbReference type="Proteomes" id="UP000559182">
    <property type="component" value="Unassembled WGS sequence"/>
</dbReference>
<dbReference type="PROSITE" id="PS00622">
    <property type="entry name" value="HTH_LUXR_1"/>
    <property type="match status" value="1"/>
</dbReference>
<dbReference type="CDD" id="cd17535">
    <property type="entry name" value="REC_NarL-like"/>
    <property type="match status" value="1"/>
</dbReference>
<proteinExistence type="predicted"/>
<accession>A0A839NDN1</accession>
<dbReference type="PROSITE" id="PS50043">
    <property type="entry name" value="HTH_LUXR_2"/>
    <property type="match status" value="1"/>
</dbReference>
<evidence type="ECO:0000256" key="5">
    <source>
        <dbReference type="PROSITE-ProRule" id="PRU00169"/>
    </source>
</evidence>
<evidence type="ECO:0000313" key="9">
    <source>
        <dbReference type="Proteomes" id="UP000559182"/>
    </source>
</evidence>
<evidence type="ECO:0000313" key="8">
    <source>
        <dbReference type="EMBL" id="MBB2892642.1"/>
    </source>
</evidence>
<keyword evidence="2" id="KW-0805">Transcription regulation</keyword>
<keyword evidence="9" id="KW-1185">Reference proteome</keyword>
<dbReference type="InterPro" id="IPR001789">
    <property type="entry name" value="Sig_transdc_resp-reg_receiver"/>
</dbReference>
<keyword evidence="1 5" id="KW-0597">Phosphoprotein</keyword>
<organism evidence="8 9">
    <name type="scientific">Flexivirga oryzae</name>
    <dbReference type="NCBI Taxonomy" id="1794944"/>
    <lineage>
        <taxon>Bacteria</taxon>
        <taxon>Bacillati</taxon>
        <taxon>Actinomycetota</taxon>
        <taxon>Actinomycetes</taxon>
        <taxon>Micrococcales</taxon>
        <taxon>Dermacoccaceae</taxon>
        <taxon>Flexivirga</taxon>
    </lineage>
</organism>
<dbReference type="SUPFAM" id="SSF46894">
    <property type="entry name" value="C-terminal effector domain of the bipartite response regulators"/>
    <property type="match status" value="1"/>
</dbReference>
<dbReference type="PRINTS" id="PR00038">
    <property type="entry name" value="HTHLUXR"/>
</dbReference>
<dbReference type="SMART" id="SM00448">
    <property type="entry name" value="REC"/>
    <property type="match status" value="1"/>
</dbReference>
<dbReference type="GO" id="GO:0006355">
    <property type="term" value="P:regulation of DNA-templated transcription"/>
    <property type="evidence" value="ECO:0007669"/>
    <property type="project" value="InterPro"/>
</dbReference>
<evidence type="ECO:0000259" key="6">
    <source>
        <dbReference type="PROSITE" id="PS50043"/>
    </source>
</evidence>
<dbReference type="GO" id="GO:0003677">
    <property type="term" value="F:DNA binding"/>
    <property type="evidence" value="ECO:0007669"/>
    <property type="project" value="UniProtKB-KW"/>
</dbReference>
<dbReference type="InterPro" id="IPR016032">
    <property type="entry name" value="Sig_transdc_resp-reg_C-effctor"/>
</dbReference>
<dbReference type="Pfam" id="PF00072">
    <property type="entry name" value="Response_reg"/>
    <property type="match status" value="1"/>
</dbReference>
<keyword evidence="4" id="KW-0804">Transcription</keyword>
<reference evidence="8 9" key="1">
    <citation type="submission" date="2020-08" db="EMBL/GenBank/DDBJ databases">
        <title>Sequencing the genomes of 1000 actinobacteria strains.</title>
        <authorList>
            <person name="Klenk H.-P."/>
        </authorList>
    </citation>
    <scope>NUCLEOTIDE SEQUENCE [LARGE SCALE GENOMIC DNA]</scope>
    <source>
        <strain evidence="8 9">DSM 105369</strain>
    </source>
</reference>
<dbReference type="Pfam" id="PF00196">
    <property type="entry name" value="GerE"/>
    <property type="match status" value="1"/>
</dbReference>
<keyword evidence="3 8" id="KW-0238">DNA-binding</keyword>
<feature type="modified residue" description="4-aspartylphosphate" evidence="5">
    <location>
        <position position="57"/>
    </location>
</feature>
<gene>
    <name evidence="8" type="ORF">FHU39_002660</name>
</gene>
<dbReference type="EMBL" id="JACHVQ010000002">
    <property type="protein sequence ID" value="MBB2892642.1"/>
    <property type="molecule type" value="Genomic_DNA"/>
</dbReference>
<evidence type="ECO:0000256" key="2">
    <source>
        <dbReference type="ARBA" id="ARBA00023015"/>
    </source>
</evidence>
<dbReference type="PROSITE" id="PS50110">
    <property type="entry name" value="RESPONSE_REGULATORY"/>
    <property type="match status" value="1"/>
</dbReference>
<dbReference type="SUPFAM" id="SSF52172">
    <property type="entry name" value="CheY-like"/>
    <property type="match status" value="1"/>
</dbReference>
<comment type="caution">
    <text evidence="8">The sequence shown here is derived from an EMBL/GenBank/DDBJ whole genome shotgun (WGS) entry which is preliminary data.</text>
</comment>
<dbReference type="InterPro" id="IPR039420">
    <property type="entry name" value="WalR-like"/>
</dbReference>
<evidence type="ECO:0000256" key="3">
    <source>
        <dbReference type="ARBA" id="ARBA00023125"/>
    </source>
</evidence>
<evidence type="ECO:0000256" key="4">
    <source>
        <dbReference type="ARBA" id="ARBA00023163"/>
    </source>
</evidence>
<dbReference type="GO" id="GO:0000160">
    <property type="term" value="P:phosphorelay signal transduction system"/>
    <property type="evidence" value="ECO:0007669"/>
    <property type="project" value="InterPro"/>
</dbReference>
<evidence type="ECO:0000256" key="1">
    <source>
        <dbReference type="ARBA" id="ARBA00022553"/>
    </source>
</evidence>
<dbReference type="Gene3D" id="3.40.50.2300">
    <property type="match status" value="1"/>
</dbReference>